<evidence type="ECO:0000313" key="2">
    <source>
        <dbReference type="EMBL" id="HIU92739.1"/>
    </source>
</evidence>
<feature type="coiled-coil region" evidence="1">
    <location>
        <begin position="70"/>
        <end position="104"/>
    </location>
</feature>
<protein>
    <submittedName>
        <fullName evidence="2">Uncharacterized protein</fullName>
    </submittedName>
</protein>
<dbReference type="SUPFAM" id="SSF58104">
    <property type="entry name" value="Methyl-accepting chemotaxis protein (MCP) signaling domain"/>
    <property type="match status" value="1"/>
</dbReference>
<keyword evidence="1" id="KW-0175">Coiled coil</keyword>
<proteinExistence type="predicted"/>
<name>A0A9D1SRR1_9CLOT</name>
<feature type="coiled-coil region" evidence="1">
    <location>
        <begin position="549"/>
        <end position="579"/>
    </location>
</feature>
<evidence type="ECO:0000256" key="1">
    <source>
        <dbReference type="SAM" id="Coils"/>
    </source>
</evidence>
<organism evidence="2 3">
    <name type="scientific">Candidatus Limenecus avicola</name>
    <dbReference type="NCBI Taxonomy" id="2840847"/>
    <lineage>
        <taxon>Bacteria</taxon>
        <taxon>Bacillati</taxon>
        <taxon>Bacillota</taxon>
        <taxon>Clostridia</taxon>
        <taxon>Eubacteriales</taxon>
        <taxon>Clostridiaceae</taxon>
        <taxon>Clostridiaceae incertae sedis</taxon>
        <taxon>Candidatus Limenecus</taxon>
    </lineage>
</organism>
<evidence type="ECO:0000313" key="3">
    <source>
        <dbReference type="Proteomes" id="UP000886748"/>
    </source>
</evidence>
<comment type="caution">
    <text evidence="2">The sequence shown here is derived from an EMBL/GenBank/DDBJ whole genome shotgun (WGS) entry which is preliminary data.</text>
</comment>
<dbReference type="AlphaFoldDB" id="A0A9D1SRR1"/>
<dbReference type="Proteomes" id="UP000886748">
    <property type="component" value="Unassembled WGS sequence"/>
</dbReference>
<sequence>MAIDSISFGKGLFKRANKKENENNKNVQIPEQLSKNDRASLKGIAPYLAAALLMTGSMTSCIEQDQVTDVDVQTDEMLKLMQEMLKAQNETNKYMQQVMELLQNNNTQNADMIKLLQNIMKQNQEITSILTGIGTDVSQIASAVLKISALMEESNKNDQELLNKIDIIIAGQGSDSDKLQQLIDLNTEQNKWLTNIFSLIETLQGTNSDLSETIKNFYNDYKNDMNDFKNNDKDHTELMNKILNTLLSSNEISSDILAQIKQIQQSGQADSAKLDAIIKLLESIDQKLGKIEVAIEDLGDNMTVDGQKLADLMQQLIDDHKAGKVQDKEMMQQMIDLMNKSIDNDNENNGAILKVLAEISEKISSGQMDYQEGFDKLADILNQINGNLNNISTQLSGISAQIDKLLAGMNSNHEETLEMLSKLFDKTSSIDNKLTQIEKNQQEGNKTLVDISQKLDEANSSLNQINSKMITIDQLKDMFGPMFNEIIGKLDVIGGNQIDIDQLEEVLAKYQTDLTKTNGLIENLTAVVKDLNLSVDMGPEFQKVIDAINDFKNQEAASAEEQMQAYRDIMEQISKLNNSVDALGATANNISNDLKAHMNNATTFGTKMVDAMEQVIKGQADSKAAMETYANEYKAYLVQAEQDRMQQIALLQAIVDKEVGGNGGGLTKEELEDVLSNMNINIPDYADILQEISDKIGKVITSDDLQNFFIKTQPDLTKTNALIENLTAVLKDKNFTITGDLSVEMTEVENLLGKVYDLINNQQTPTNDQIKALISLATQIAENTKQQGGTTASVKTRTASEMDRLYAAINRLSVEAAKSQGKGATYHTHAGMFTFNA</sequence>
<reference evidence="2" key="1">
    <citation type="submission" date="2020-10" db="EMBL/GenBank/DDBJ databases">
        <authorList>
            <person name="Gilroy R."/>
        </authorList>
    </citation>
    <scope>NUCLEOTIDE SEQUENCE</scope>
    <source>
        <strain evidence="2">CHK154-7741</strain>
    </source>
</reference>
<reference evidence="2" key="2">
    <citation type="journal article" date="2021" name="PeerJ">
        <title>Extensive microbial diversity within the chicken gut microbiome revealed by metagenomics and culture.</title>
        <authorList>
            <person name="Gilroy R."/>
            <person name="Ravi A."/>
            <person name="Getino M."/>
            <person name="Pursley I."/>
            <person name="Horton D.L."/>
            <person name="Alikhan N.F."/>
            <person name="Baker D."/>
            <person name="Gharbi K."/>
            <person name="Hall N."/>
            <person name="Watson M."/>
            <person name="Adriaenssens E.M."/>
            <person name="Foster-Nyarko E."/>
            <person name="Jarju S."/>
            <person name="Secka A."/>
            <person name="Antonio M."/>
            <person name="Oren A."/>
            <person name="Chaudhuri R.R."/>
            <person name="La Ragione R."/>
            <person name="Hildebrand F."/>
            <person name="Pallen M.J."/>
        </authorList>
    </citation>
    <scope>NUCLEOTIDE SEQUENCE</scope>
    <source>
        <strain evidence="2">CHK154-7741</strain>
    </source>
</reference>
<dbReference type="EMBL" id="DVOD01000047">
    <property type="protein sequence ID" value="HIU92739.1"/>
    <property type="molecule type" value="Genomic_DNA"/>
</dbReference>
<accession>A0A9D1SRR1</accession>
<gene>
    <name evidence="2" type="ORF">IAD26_06355</name>
</gene>